<dbReference type="EMBL" id="BGPR01064100">
    <property type="protein sequence ID" value="GBO39175.1"/>
    <property type="molecule type" value="Genomic_DNA"/>
</dbReference>
<organism evidence="1 3">
    <name type="scientific">Araneus ventricosus</name>
    <name type="common">Orbweaver spider</name>
    <name type="synonym">Epeira ventricosa</name>
    <dbReference type="NCBI Taxonomy" id="182803"/>
    <lineage>
        <taxon>Eukaryota</taxon>
        <taxon>Metazoa</taxon>
        <taxon>Ecdysozoa</taxon>
        <taxon>Arthropoda</taxon>
        <taxon>Chelicerata</taxon>
        <taxon>Arachnida</taxon>
        <taxon>Araneae</taxon>
        <taxon>Araneomorphae</taxon>
        <taxon>Entelegynae</taxon>
        <taxon>Araneoidea</taxon>
        <taxon>Araneidae</taxon>
        <taxon>Araneus</taxon>
    </lineage>
</organism>
<dbReference type="AlphaFoldDB" id="A0A4Y2WND7"/>
<gene>
    <name evidence="1" type="ORF">AVEN_180821_1</name>
    <name evidence="2" type="ORF">AVEN_249615_1</name>
</gene>
<dbReference type="EMBL" id="BGPR01062884">
    <property type="protein sequence ID" value="GBO38226.1"/>
    <property type="molecule type" value="Genomic_DNA"/>
</dbReference>
<reference evidence="1 3" key="1">
    <citation type="journal article" date="2019" name="Sci. Rep.">
        <title>Orb-weaving spider Araneus ventricosus genome elucidates the spidroin gene catalogue.</title>
        <authorList>
            <person name="Kono N."/>
            <person name="Nakamura H."/>
            <person name="Ohtoshi R."/>
            <person name="Moran D.A.P."/>
            <person name="Shinohara A."/>
            <person name="Yoshida Y."/>
            <person name="Fujiwara M."/>
            <person name="Mori M."/>
            <person name="Tomita M."/>
            <person name="Arakawa K."/>
        </authorList>
    </citation>
    <scope>NUCLEOTIDE SEQUENCE [LARGE SCALE GENOMIC DNA]</scope>
</reference>
<proteinExistence type="predicted"/>
<evidence type="ECO:0000313" key="2">
    <source>
        <dbReference type="EMBL" id="GBO39175.1"/>
    </source>
</evidence>
<comment type="caution">
    <text evidence="1">The sequence shown here is derived from an EMBL/GenBank/DDBJ whole genome shotgun (WGS) entry which is preliminary data.</text>
</comment>
<evidence type="ECO:0000313" key="1">
    <source>
        <dbReference type="EMBL" id="GBO38226.1"/>
    </source>
</evidence>
<accession>A0A4Y2WND7</accession>
<name>A0A4Y2WND7_ARAVE</name>
<sequence>MFYFVFVCREVNYRVEGVFVDTFVFLSRKELYDMTRIKELKRKDSMAVLVESLMTDPEAPSPLQKDSEMITLDRAFEIFAQRSQKPEVILTMHWLLKCTSSRLKELTGCLEEMLNYPDSTRFAPAVFEYDPEGPWTLQRVMKELGEYEGPVFDPTLEHRKVLAMMHRKRGDTAESDSDLCEL</sequence>
<evidence type="ECO:0000313" key="3">
    <source>
        <dbReference type="Proteomes" id="UP000499080"/>
    </source>
</evidence>
<keyword evidence="3" id="KW-1185">Reference proteome</keyword>
<protein>
    <submittedName>
        <fullName evidence="1">Uncharacterized protein</fullName>
    </submittedName>
</protein>
<dbReference type="Proteomes" id="UP000499080">
    <property type="component" value="Unassembled WGS sequence"/>
</dbReference>